<organism evidence="1">
    <name type="scientific">marine sediment metagenome</name>
    <dbReference type="NCBI Taxonomy" id="412755"/>
    <lineage>
        <taxon>unclassified sequences</taxon>
        <taxon>metagenomes</taxon>
        <taxon>ecological metagenomes</taxon>
    </lineage>
</organism>
<proteinExistence type="predicted"/>
<dbReference type="AlphaFoldDB" id="A0A0F9FV13"/>
<gene>
    <name evidence="1" type="ORF">LCGC14_1907930</name>
</gene>
<accession>A0A0F9FV13</accession>
<dbReference type="EMBL" id="LAZR01020098">
    <property type="protein sequence ID" value="KKL90118.1"/>
    <property type="molecule type" value="Genomic_DNA"/>
</dbReference>
<comment type="caution">
    <text evidence="1">The sequence shown here is derived from an EMBL/GenBank/DDBJ whole genome shotgun (WGS) entry which is preliminary data.</text>
</comment>
<protein>
    <submittedName>
        <fullName evidence="1">Uncharacterized protein</fullName>
    </submittedName>
</protein>
<reference evidence="1" key="1">
    <citation type="journal article" date="2015" name="Nature">
        <title>Complex archaea that bridge the gap between prokaryotes and eukaryotes.</title>
        <authorList>
            <person name="Spang A."/>
            <person name="Saw J.H."/>
            <person name="Jorgensen S.L."/>
            <person name="Zaremba-Niedzwiedzka K."/>
            <person name="Martijn J."/>
            <person name="Lind A.E."/>
            <person name="van Eijk R."/>
            <person name="Schleper C."/>
            <person name="Guy L."/>
            <person name="Ettema T.J."/>
        </authorList>
    </citation>
    <scope>NUCLEOTIDE SEQUENCE</scope>
</reference>
<evidence type="ECO:0000313" key="1">
    <source>
        <dbReference type="EMBL" id="KKL90118.1"/>
    </source>
</evidence>
<name>A0A0F9FV13_9ZZZZ</name>
<sequence>MVDYSNLFSGISVCAEMLTTTPHPHSGKSFKIRVTPQESEMVQKKVFALGLWGDRKELVPVGDPHLYLHAHNTMTTTTEPDNLFFANFSYPELTPQQFMEGEVPVDDEYLKVYDQELKQMETGSLVNRAGSGEAKKHDCSKYDAYISGSNTLVWYENNEICSNLSVLHAYKFNLMSEEDFKAKHPDTLMFKNWEVTVEGKNIRVACHGHAGEVFRKVDIERWMKTGHKIFVNASIEDAFEFLDANKEKLGLSF</sequence>